<dbReference type="InterPro" id="IPR036047">
    <property type="entry name" value="F-box-like_dom_sf"/>
</dbReference>
<dbReference type="OrthoDB" id="2734547at2759"/>
<dbReference type="Proteomes" id="UP000703269">
    <property type="component" value="Unassembled WGS sequence"/>
</dbReference>
<evidence type="ECO:0000313" key="1">
    <source>
        <dbReference type="EMBL" id="GJE94836.1"/>
    </source>
</evidence>
<organism evidence="1 2">
    <name type="scientific">Phanerochaete sordida</name>
    <dbReference type="NCBI Taxonomy" id="48140"/>
    <lineage>
        <taxon>Eukaryota</taxon>
        <taxon>Fungi</taxon>
        <taxon>Dikarya</taxon>
        <taxon>Basidiomycota</taxon>
        <taxon>Agaricomycotina</taxon>
        <taxon>Agaricomycetes</taxon>
        <taxon>Polyporales</taxon>
        <taxon>Phanerochaetaceae</taxon>
        <taxon>Phanerochaete</taxon>
    </lineage>
</organism>
<sequence>MVPPLPHELSDCIIDFLHDDGAALAACARTCRAWLAAVRYHRFAGTRVHGRLSPFAELLTLSPSVASFVRALHIHGFPYPHVRRYVPEELVALLDRLPALAHLGLTSMKLDGAVVSALVENRTFRRISRLDIRWCEAEHVEDVVRLLTTPSLEHVEIDSLLCHEYESDASIDLPALKTMSIAGMNRANDFSRRIVAGKHRIQAFRALITWRGEAELVADILSSLAGSLEHLDIDIDAESNLPAVFDDTNFSLEILPYIRTCRLHFSLREMLVAGNMSLPLINSLITQALSSTRLEKIALRIKADGMEDLRALDSECGVRDVSVAHFDDMTVLDWERLQVAVGTRALKSFVIEGQGSATRFLENVCSRCPELGALVHPRHVR</sequence>
<dbReference type="SUPFAM" id="SSF52047">
    <property type="entry name" value="RNI-like"/>
    <property type="match status" value="1"/>
</dbReference>
<dbReference type="AlphaFoldDB" id="A0A9P3GH47"/>
<dbReference type="SUPFAM" id="SSF81383">
    <property type="entry name" value="F-box domain"/>
    <property type="match status" value="1"/>
</dbReference>
<evidence type="ECO:0000313" key="2">
    <source>
        <dbReference type="Proteomes" id="UP000703269"/>
    </source>
</evidence>
<comment type="caution">
    <text evidence="1">The sequence shown here is derived from an EMBL/GenBank/DDBJ whole genome shotgun (WGS) entry which is preliminary data.</text>
</comment>
<keyword evidence="2" id="KW-1185">Reference proteome</keyword>
<gene>
    <name evidence="1" type="ORF">PsYK624_110110</name>
</gene>
<reference evidence="1 2" key="1">
    <citation type="submission" date="2021-08" db="EMBL/GenBank/DDBJ databases">
        <title>Draft Genome Sequence of Phanerochaete sordida strain YK-624.</title>
        <authorList>
            <person name="Mori T."/>
            <person name="Dohra H."/>
            <person name="Suzuki T."/>
            <person name="Kawagishi H."/>
            <person name="Hirai H."/>
        </authorList>
    </citation>
    <scope>NUCLEOTIDE SEQUENCE [LARGE SCALE GENOMIC DNA]</scope>
    <source>
        <strain evidence="1 2">YK-624</strain>
    </source>
</reference>
<name>A0A9P3GH47_9APHY</name>
<evidence type="ECO:0008006" key="3">
    <source>
        <dbReference type="Google" id="ProtNLM"/>
    </source>
</evidence>
<proteinExistence type="predicted"/>
<dbReference type="Gene3D" id="3.80.10.10">
    <property type="entry name" value="Ribonuclease Inhibitor"/>
    <property type="match status" value="1"/>
</dbReference>
<accession>A0A9P3GH47</accession>
<protein>
    <recommendedName>
        <fullName evidence="3">F-box domain-containing protein</fullName>
    </recommendedName>
</protein>
<dbReference type="EMBL" id="BPQB01000043">
    <property type="protein sequence ID" value="GJE94836.1"/>
    <property type="molecule type" value="Genomic_DNA"/>
</dbReference>
<dbReference type="InterPro" id="IPR032675">
    <property type="entry name" value="LRR_dom_sf"/>
</dbReference>